<keyword evidence="1" id="KW-0479">Metal-binding</keyword>
<dbReference type="GO" id="GO:0003899">
    <property type="term" value="F:DNA-directed RNA polymerase activity"/>
    <property type="evidence" value="ECO:0007669"/>
    <property type="project" value="InterPro"/>
</dbReference>
<dbReference type="Pfam" id="PF01807">
    <property type="entry name" value="Zn_ribbon_DnaG"/>
    <property type="match status" value="1"/>
</dbReference>
<protein>
    <recommendedName>
        <fullName evidence="4">Zinc finger CHC2-type domain-containing protein</fullName>
    </recommendedName>
</protein>
<dbReference type="GO" id="GO:0008270">
    <property type="term" value="F:zinc ion binding"/>
    <property type="evidence" value="ECO:0007669"/>
    <property type="project" value="UniProtKB-KW"/>
</dbReference>
<dbReference type="RefSeq" id="WP_147060594.1">
    <property type="nucleotide sequence ID" value="NZ_CP042437.1"/>
</dbReference>
<name>A0A5B8WBL5_9SPHI</name>
<reference evidence="5 6" key="1">
    <citation type="journal article" date="2013" name="J. Microbiol.">
        <title>Mucilaginibacter ginsenosidivorax sp. nov., with ginsenoside converting activity isolated from sediment.</title>
        <authorList>
            <person name="Kim J.K."/>
            <person name="Choi T.E."/>
            <person name="Liu Q.M."/>
            <person name="Park H.Y."/>
            <person name="Yi T.H."/>
            <person name="Yoon M.H."/>
            <person name="Kim S.C."/>
            <person name="Im W.T."/>
        </authorList>
    </citation>
    <scope>NUCLEOTIDE SEQUENCE [LARGE SCALE GENOMIC DNA]</scope>
    <source>
        <strain evidence="5 6">KHI28</strain>
    </source>
</reference>
<evidence type="ECO:0000256" key="2">
    <source>
        <dbReference type="ARBA" id="ARBA00022771"/>
    </source>
</evidence>
<dbReference type="OrthoDB" id="9804281at2"/>
<dbReference type="PANTHER" id="PTHR30313:SF2">
    <property type="entry name" value="DNA PRIMASE"/>
    <property type="match status" value="1"/>
</dbReference>
<keyword evidence="6" id="KW-1185">Reference proteome</keyword>
<dbReference type="Gene3D" id="3.90.580.10">
    <property type="entry name" value="Zinc finger, CHC2-type domain"/>
    <property type="match status" value="1"/>
</dbReference>
<gene>
    <name evidence="5" type="ORF">FSB76_31355</name>
</gene>
<proteinExistence type="predicted"/>
<organism evidence="5 6">
    <name type="scientific">Mucilaginibacter ginsenosidivorax</name>
    <dbReference type="NCBI Taxonomy" id="862126"/>
    <lineage>
        <taxon>Bacteria</taxon>
        <taxon>Pseudomonadati</taxon>
        <taxon>Bacteroidota</taxon>
        <taxon>Sphingobacteriia</taxon>
        <taxon>Sphingobacteriales</taxon>
        <taxon>Sphingobacteriaceae</taxon>
        <taxon>Mucilaginibacter</taxon>
    </lineage>
</organism>
<dbReference type="GO" id="GO:0003677">
    <property type="term" value="F:DNA binding"/>
    <property type="evidence" value="ECO:0007669"/>
    <property type="project" value="InterPro"/>
</dbReference>
<dbReference type="InterPro" id="IPR050219">
    <property type="entry name" value="DnaG_primase"/>
</dbReference>
<dbReference type="EMBL" id="CP042437">
    <property type="protein sequence ID" value="QEC80236.1"/>
    <property type="molecule type" value="Genomic_DNA"/>
</dbReference>
<evidence type="ECO:0000313" key="5">
    <source>
        <dbReference type="EMBL" id="QEC80236.1"/>
    </source>
</evidence>
<keyword evidence="2" id="KW-0863">Zinc-finger</keyword>
<dbReference type="SMART" id="SM00400">
    <property type="entry name" value="ZnF_CHCC"/>
    <property type="match status" value="1"/>
</dbReference>
<dbReference type="SUPFAM" id="SSF57783">
    <property type="entry name" value="Zinc beta-ribbon"/>
    <property type="match status" value="1"/>
</dbReference>
<evidence type="ECO:0000256" key="3">
    <source>
        <dbReference type="ARBA" id="ARBA00022833"/>
    </source>
</evidence>
<dbReference type="GO" id="GO:0005737">
    <property type="term" value="C:cytoplasm"/>
    <property type="evidence" value="ECO:0007669"/>
    <property type="project" value="TreeGrafter"/>
</dbReference>
<evidence type="ECO:0000313" key="6">
    <source>
        <dbReference type="Proteomes" id="UP000321362"/>
    </source>
</evidence>
<dbReference type="Proteomes" id="UP000321362">
    <property type="component" value="Chromosome"/>
</dbReference>
<dbReference type="AlphaFoldDB" id="A0A5B8WBL5"/>
<dbReference type="InterPro" id="IPR036977">
    <property type="entry name" value="DNA_primase_Znf_CHC2"/>
</dbReference>
<dbReference type="GO" id="GO:0006269">
    <property type="term" value="P:DNA replication, synthesis of primer"/>
    <property type="evidence" value="ECO:0007669"/>
    <property type="project" value="TreeGrafter"/>
</dbReference>
<dbReference type="PANTHER" id="PTHR30313">
    <property type="entry name" value="DNA PRIMASE"/>
    <property type="match status" value="1"/>
</dbReference>
<keyword evidence="3" id="KW-0862">Zinc</keyword>
<accession>A0A5B8WBL5</accession>
<sequence length="87" mass="9593">MSESISTPVQPNLVQIVSRYILLEVSRKALKGKCPFHKDQATSLMVYEEKNMFQCFGCGKGGGPIEFVMAIENKSREDAIGLIAQGK</sequence>
<dbReference type="KEGG" id="mgk:FSB76_31355"/>
<evidence type="ECO:0000256" key="1">
    <source>
        <dbReference type="ARBA" id="ARBA00022723"/>
    </source>
</evidence>
<dbReference type="InterPro" id="IPR002694">
    <property type="entry name" value="Znf_CHC2"/>
</dbReference>
<evidence type="ECO:0000259" key="4">
    <source>
        <dbReference type="SMART" id="SM00400"/>
    </source>
</evidence>
<feature type="domain" description="Zinc finger CHC2-type" evidence="4">
    <location>
        <begin position="30"/>
        <end position="84"/>
    </location>
</feature>